<feature type="domain" description="POTRA" evidence="8">
    <location>
        <begin position="25"/>
        <end position="96"/>
    </location>
</feature>
<keyword evidence="5" id="KW-0472">Membrane</keyword>
<dbReference type="InterPro" id="IPR034746">
    <property type="entry name" value="POTRA"/>
</dbReference>
<dbReference type="EMBL" id="LGGX01000013">
    <property type="protein sequence ID" value="KUK86686.1"/>
    <property type="molecule type" value="Genomic_DNA"/>
</dbReference>
<evidence type="ECO:0000256" key="4">
    <source>
        <dbReference type="ARBA" id="ARBA00022737"/>
    </source>
</evidence>
<feature type="domain" description="POTRA" evidence="8">
    <location>
        <begin position="264"/>
        <end position="340"/>
    </location>
</feature>
<keyword evidence="4" id="KW-0677">Repeat</keyword>
<dbReference type="Pfam" id="PF07244">
    <property type="entry name" value="POTRA"/>
    <property type="match status" value="5"/>
</dbReference>
<dbReference type="InterPro" id="IPR023707">
    <property type="entry name" value="OM_assembly_BamA"/>
</dbReference>
<organism evidence="9 10">
    <name type="scientific">candidate division TA06 bacterium 34_109</name>
    <dbReference type="NCBI Taxonomy" id="1635277"/>
    <lineage>
        <taxon>Bacteria</taxon>
        <taxon>Bacteria division TA06</taxon>
    </lineage>
</organism>
<dbReference type="PIRSF" id="PIRSF006076">
    <property type="entry name" value="OM_assembly_OMP85"/>
    <property type="match status" value="1"/>
</dbReference>
<evidence type="ECO:0000256" key="6">
    <source>
        <dbReference type="ARBA" id="ARBA00023237"/>
    </source>
</evidence>
<dbReference type="NCBIfam" id="TIGR03303">
    <property type="entry name" value="OM_YaeT"/>
    <property type="match status" value="1"/>
</dbReference>
<dbReference type="Pfam" id="PF01103">
    <property type="entry name" value="Omp85"/>
    <property type="match status" value="1"/>
</dbReference>
<dbReference type="InterPro" id="IPR039910">
    <property type="entry name" value="D15-like"/>
</dbReference>
<sequence length="756" mass="87122">MKKFFYLFILFCLYLISYPQKILIDRIFDIEVEGNNFTSKEFVINRSGLYIGSPLTDKDVENAIKDLFSTGFFKQVEVKSENKDLNGIVKIIVEENARLKKIVLKGNRKVKEKDLTDSLSVQVGDFLNDYAVFKIKKEIENVYHQKGFLNVEIKDSIGENQNGEVNLFLFIKENESVRIKRIEIIGNYKITDEQIKSKMKTKEKGFLRDGLFKEEDFEEDKILIVNILKDKGFIDATLDSVVKEYSYDNRFLFLKIYVTLNDFYRIGKVTFSGNENVPADEIVKKITLKEGEPYSLSKVNLTLSSIYEMYMDKGFINVNVREEYLKDNGICNIDFKIVENKLAYINEIIISGNEKTEDFVVRREILSLPGEVFKRKDLVLSFSNLSRTGYFENVQINPKQTEEEDKINIEFLVKEKQTGEFNIGGSYNQVDGLTGNITIKIKNILGKGLSTEFLLEKGASISNFSFSFTEPYFLGYPVVVGTREYYTTKDRTYYYDRRVGGSFTTGFFLSERLMTRFYTTYKLEQVYTYADSSYLSILDPWIKQFLGDKRILSEISPSIVRDSRNSDFFPDNGELLGFYTGFAGGYLGGQIDYYRMNLDLRIYRKLFWKFVLMERIAYGFIDSYKDIENIPLSERFVLGGVGNWGLRGYPDRSIGYALDGYVVGGRGALLLNSELRLSLNDMAYLILFYDVGNSYNSISEGFKNKFLPLYSGLGLGVRLQIPMVGLMGIDLGYGFSKTENGYGQRWEPHFQIGTSF</sequence>
<protein>
    <recommendedName>
        <fullName evidence="7">Outer membrane protein assembly factor BamA</fullName>
    </recommendedName>
</protein>
<dbReference type="AlphaFoldDB" id="A0A101I0T3"/>
<dbReference type="PATRIC" id="fig|1635277.3.peg.1919"/>
<dbReference type="InterPro" id="IPR010827">
    <property type="entry name" value="BamA/TamA_POTRA"/>
</dbReference>
<name>A0A101I0T3_UNCT6</name>
<dbReference type="Gene3D" id="3.10.20.310">
    <property type="entry name" value="membrane protein fhac"/>
    <property type="match status" value="5"/>
</dbReference>
<evidence type="ECO:0000256" key="5">
    <source>
        <dbReference type="ARBA" id="ARBA00023136"/>
    </source>
</evidence>
<keyword evidence="6" id="KW-0998">Cell outer membrane</keyword>
<dbReference type="GO" id="GO:0071709">
    <property type="term" value="P:membrane assembly"/>
    <property type="evidence" value="ECO:0007669"/>
    <property type="project" value="InterPro"/>
</dbReference>
<evidence type="ECO:0000256" key="3">
    <source>
        <dbReference type="ARBA" id="ARBA00022692"/>
    </source>
</evidence>
<evidence type="ECO:0000313" key="9">
    <source>
        <dbReference type="EMBL" id="KUK86686.1"/>
    </source>
</evidence>
<evidence type="ECO:0000256" key="2">
    <source>
        <dbReference type="ARBA" id="ARBA00022452"/>
    </source>
</evidence>
<dbReference type="Gene3D" id="2.40.160.50">
    <property type="entry name" value="membrane protein fhac: a member of the omp85/tpsb transporter family"/>
    <property type="match status" value="1"/>
</dbReference>
<reference evidence="10" key="1">
    <citation type="journal article" date="2015" name="MBio">
        <title>Genome-Resolved Metagenomic Analysis Reveals Roles for Candidate Phyla and Other Microbial Community Members in Biogeochemical Transformations in Oil Reservoirs.</title>
        <authorList>
            <person name="Hu P."/>
            <person name="Tom L."/>
            <person name="Singh A."/>
            <person name="Thomas B.C."/>
            <person name="Baker B.J."/>
            <person name="Piceno Y.M."/>
            <person name="Andersen G.L."/>
            <person name="Banfield J.F."/>
        </authorList>
    </citation>
    <scope>NUCLEOTIDE SEQUENCE [LARGE SCALE GENOMIC DNA]</scope>
</reference>
<dbReference type="InterPro" id="IPR000184">
    <property type="entry name" value="Bac_surfAg_D15"/>
</dbReference>
<proteinExistence type="predicted"/>
<gene>
    <name evidence="9" type="ORF">XE03_1284</name>
</gene>
<accession>A0A101I0T3</accession>
<feature type="domain" description="POTRA" evidence="8">
    <location>
        <begin position="343"/>
        <end position="416"/>
    </location>
</feature>
<dbReference type="PANTHER" id="PTHR12815:SF18">
    <property type="entry name" value="SORTING AND ASSEMBLY MACHINERY COMPONENT 50 HOMOLOG"/>
    <property type="match status" value="1"/>
</dbReference>
<evidence type="ECO:0000256" key="1">
    <source>
        <dbReference type="ARBA" id="ARBA00004370"/>
    </source>
</evidence>
<dbReference type="PANTHER" id="PTHR12815">
    <property type="entry name" value="SORTING AND ASSEMBLY MACHINERY SAMM50 PROTEIN FAMILY MEMBER"/>
    <property type="match status" value="1"/>
</dbReference>
<evidence type="ECO:0000256" key="7">
    <source>
        <dbReference type="NCBIfam" id="TIGR03303"/>
    </source>
</evidence>
<dbReference type="Proteomes" id="UP000053467">
    <property type="component" value="Unassembled WGS sequence"/>
</dbReference>
<keyword evidence="2" id="KW-1134">Transmembrane beta strand</keyword>
<dbReference type="PROSITE" id="PS51779">
    <property type="entry name" value="POTRA"/>
    <property type="match status" value="3"/>
</dbReference>
<keyword evidence="3" id="KW-0812">Transmembrane</keyword>
<dbReference type="GO" id="GO:0009279">
    <property type="term" value="C:cell outer membrane"/>
    <property type="evidence" value="ECO:0007669"/>
    <property type="project" value="UniProtKB-UniRule"/>
</dbReference>
<evidence type="ECO:0000313" key="10">
    <source>
        <dbReference type="Proteomes" id="UP000053467"/>
    </source>
</evidence>
<evidence type="ECO:0000259" key="8">
    <source>
        <dbReference type="PROSITE" id="PS51779"/>
    </source>
</evidence>
<comment type="subcellular location">
    <subcellularLocation>
        <location evidence="1">Membrane</location>
    </subcellularLocation>
</comment>
<comment type="caution">
    <text evidence="9">The sequence shown here is derived from an EMBL/GenBank/DDBJ whole genome shotgun (WGS) entry which is preliminary data.</text>
</comment>